<keyword evidence="3" id="KW-0408">Iron</keyword>
<reference evidence="6" key="1">
    <citation type="journal article" date="2020" name="mSystems">
        <title>Genome- and Community-Level Interaction Insights into Carbon Utilization and Element Cycling Functions of Hydrothermarchaeota in Hydrothermal Sediment.</title>
        <authorList>
            <person name="Zhou Z."/>
            <person name="Liu Y."/>
            <person name="Xu W."/>
            <person name="Pan J."/>
            <person name="Luo Z.H."/>
            <person name="Li M."/>
        </authorList>
    </citation>
    <scope>NUCLEOTIDE SEQUENCE [LARGE SCALE GENOMIC DNA]</scope>
    <source>
        <strain evidence="6">SpSt-289</strain>
    </source>
</reference>
<dbReference type="PROSITE" id="PS51379">
    <property type="entry name" value="4FE4S_FER_2"/>
    <property type="match status" value="3"/>
</dbReference>
<dbReference type="GO" id="GO:0046872">
    <property type="term" value="F:metal ion binding"/>
    <property type="evidence" value="ECO:0007669"/>
    <property type="project" value="UniProtKB-KW"/>
</dbReference>
<keyword evidence="2" id="KW-0479">Metal-binding</keyword>
<keyword evidence="1" id="KW-0004">4Fe-4S</keyword>
<dbReference type="EMBL" id="DSMG01000158">
    <property type="protein sequence ID" value="HDX32785.1"/>
    <property type="molecule type" value="Genomic_DNA"/>
</dbReference>
<sequence>MTLLFSGEPPALYPGRCLNRRHAGAGCTRCIDACPAQAIVLENNTPQLDAASCVHCGICTHICPTQAFIPTVDYEKALRSVVTELPNTPIALICAVHPTPDISTLNVSVIVQHRRCLAALSIADLLELSAGGARPLWLDDTPCLDCPIGAVRSVLIGTVEAVCALLRASGRPPAVYLHSEQPSSNKTPQPLPRIDSAQPLISRRALFRRLLPKKETDVAAEMVDDLFQRGAPLSMRLPQQTPPGHLRLLSTLQTLNPPQNAVVPTAHMPFAAVEVDAARCSGCELCARFCPTGALHFLTEEAHFELAFQATKCIACNLCVAACPEDAVHMQDAVRLSSLLDDTLHPLVSGELVPCTGCGALMAMRTDEAPLRCYVCRQGAGVVNAQRDEAGLMADLLRRANLPTYGENS</sequence>
<feature type="domain" description="4Fe-4S ferredoxin-type" evidence="5">
    <location>
        <begin position="304"/>
        <end position="333"/>
    </location>
</feature>
<dbReference type="PROSITE" id="PS00198">
    <property type="entry name" value="4FE4S_FER_1"/>
    <property type="match status" value="3"/>
</dbReference>
<dbReference type="InterPro" id="IPR017900">
    <property type="entry name" value="4Fe4S_Fe_S_CS"/>
</dbReference>
<dbReference type="Pfam" id="PF14697">
    <property type="entry name" value="Fer4_21"/>
    <property type="match status" value="1"/>
</dbReference>
<dbReference type="InterPro" id="IPR050572">
    <property type="entry name" value="Fe-S_Ferredoxin"/>
</dbReference>
<evidence type="ECO:0000259" key="5">
    <source>
        <dbReference type="PROSITE" id="PS51379"/>
    </source>
</evidence>
<evidence type="ECO:0000256" key="1">
    <source>
        <dbReference type="ARBA" id="ARBA00022485"/>
    </source>
</evidence>
<dbReference type="GO" id="GO:0051539">
    <property type="term" value="F:4 iron, 4 sulfur cluster binding"/>
    <property type="evidence" value="ECO:0007669"/>
    <property type="project" value="UniProtKB-KW"/>
</dbReference>
<proteinExistence type="predicted"/>
<dbReference type="PANTHER" id="PTHR43687:SF1">
    <property type="entry name" value="FERREDOXIN III"/>
    <property type="match status" value="1"/>
</dbReference>
<dbReference type="SUPFAM" id="SSF54862">
    <property type="entry name" value="4Fe-4S ferredoxins"/>
    <property type="match status" value="1"/>
</dbReference>
<evidence type="ECO:0000256" key="4">
    <source>
        <dbReference type="ARBA" id="ARBA00023014"/>
    </source>
</evidence>
<feature type="domain" description="4Fe-4S ferredoxin-type" evidence="5">
    <location>
        <begin position="271"/>
        <end position="300"/>
    </location>
</feature>
<dbReference type="AlphaFoldDB" id="A0A7C1JRH9"/>
<accession>A0A7C1JRH9</accession>
<gene>
    <name evidence="6" type="ORF">ENQ20_15055</name>
</gene>
<dbReference type="Gene3D" id="3.30.70.3270">
    <property type="match status" value="1"/>
</dbReference>
<evidence type="ECO:0000256" key="2">
    <source>
        <dbReference type="ARBA" id="ARBA00022723"/>
    </source>
</evidence>
<dbReference type="Pfam" id="PF12838">
    <property type="entry name" value="Fer4_7"/>
    <property type="match status" value="1"/>
</dbReference>
<evidence type="ECO:0000313" key="6">
    <source>
        <dbReference type="EMBL" id="HDX32785.1"/>
    </source>
</evidence>
<name>A0A7C1JRH9_9CHLR</name>
<dbReference type="Gene3D" id="3.30.70.20">
    <property type="match status" value="2"/>
</dbReference>
<feature type="domain" description="4Fe-4S ferredoxin-type" evidence="5">
    <location>
        <begin position="44"/>
        <end position="73"/>
    </location>
</feature>
<comment type="caution">
    <text evidence="6">The sequence shown here is derived from an EMBL/GenBank/DDBJ whole genome shotgun (WGS) entry which is preliminary data.</text>
</comment>
<keyword evidence="4" id="KW-0411">Iron-sulfur</keyword>
<protein>
    <submittedName>
        <fullName evidence="6">4Fe-4S dicluster domain-containing protein</fullName>
    </submittedName>
</protein>
<dbReference type="InterPro" id="IPR017896">
    <property type="entry name" value="4Fe4S_Fe-S-bd"/>
</dbReference>
<dbReference type="PANTHER" id="PTHR43687">
    <property type="entry name" value="ADENYLYLSULFATE REDUCTASE, BETA SUBUNIT"/>
    <property type="match status" value="1"/>
</dbReference>
<evidence type="ECO:0000256" key="3">
    <source>
        <dbReference type="ARBA" id="ARBA00023004"/>
    </source>
</evidence>
<organism evidence="6">
    <name type="scientific">Caldilinea aerophila</name>
    <dbReference type="NCBI Taxonomy" id="133453"/>
    <lineage>
        <taxon>Bacteria</taxon>
        <taxon>Bacillati</taxon>
        <taxon>Chloroflexota</taxon>
        <taxon>Caldilineae</taxon>
        <taxon>Caldilineales</taxon>
        <taxon>Caldilineaceae</taxon>
        <taxon>Caldilinea</taxon>
    </lineage>
</organism>